<name>A0A919UBN2_9ACTN</name>
<protein>
    <submittedName>
        <fullName evidence="1">Uncharacterized protein</fullName>
    </submittedName>
</protein>
<evidence type="ECO:0000313" key="2">
    <source>
        <dbReference type="Proteomes" id="UP000660611"/>
    </source>
</evidence>
<dbReference type="EMBL" id="BONQ01000123">
    <property type="protein sequence ID" value="GIG49674.1"/>
    <property type="molecule type" value="Genomic_DNA"/>
</dbReference>
<evidence type="ECO:0000313" key="1">
    <source>
        <dbReference type="EMBL" id="GIG49674.1"/>
    </source>
</evidence>
<gene>
    <name evidence="1" type="ORF">Dsi01nite_077150</name>
</gene>
<reference evidence="1" key="1">
    <citation type="submission" date="2021-01" db="EMBL/GenBank/DDBJ databases">
        <title>Whole genome shotgun sequence of Dactylosporangium siamense NBRC 106093.</title>
        <authorList>
            <person name="Komaki H."/>
            <person name="Tamura T."/>
        </authorList>
    </citation>
    <scope>NUCLEOTIDE SEQUENCE</scope>
    <source>
        <strain evidence="1">NBRC 106093</strain>
    </source>
</reference>
<dbReference type="Proteomes" id="UP000660611">
    <property type="component" value="Unassembled WGS sequence"/>
</dbReference>
<proteinExistence type="predicted"/>
<sequence>MNILTLPQRSASDLDHVTVLLVADGGRLMDLTRYLPQDWTVLRRTTPEPLVRDPDIVVLDDPGPRAVTAACLRHPASAIVVVLSPYSDHQEVVDVLEAGADACVRSNTTAVVAAHVEACRRRQAA</sequence>
<dbReference type="RefSeq" id="WP_203851348.1">
    <property type="nucleotide sequence ID" value="NZ_BAAAVW010000024.1"/>
</dbReference>
<dbReference type="SUPFAM" id="SSF52172">
    <property type="entry name" value="CheY-like"/>
    <property type="match status" value="1"/>
</dbReference>
<dbReference type="AlphaFoldDB" id="A0A919UBN2"/>
<comment type="caution">
    <text evidence="1">The sequence shown here is derived from an EMBL/GenBank/DDBJ whole genome shotgun (WGS) entry which is preliminary data.</text>
</comment>
<organism evidence="1 2">
    <name type="scientific">Dactylosporangium siamense</name>
    <dbReference type="NCBI Taxonomy" id="685454"/>
    <lineage>
        <taxon>Bacteria</taxon>
        <taxon>Bacillati</taxon>
        <taxon>Actinomycetota</taxon>
        <taxon>Actinomycetes</taxon>
        <taxon>Micromonosporales</taxon>
        <taxon>Micromonosporaceae</taxon>
        <taxon>Dactylosporangium</taxon>
    </lineage>
</organism>
<dbReference type="InterPro" id="IPR011006">
    <property type="entry name" value="CheY-like_superfamily"/>
</dbReference>
<accession>A0A919UBN2</accession>
<keyword evidence="2" id="KW-1185">Reference proteome</keyword>